<evidence type="ECO:0000313" key="1">
    <source>
        <dbReference type="EMBL" id="AAY48860.1"/>
    </source>
</evidence>
<proteinExistence type="predicted"/>
<protein>
    <submittedName>
        <fullName evidence="1">Uncharacterized protein</fullName>
    </submittedName>
</protein>
<dbReference type="EMBL" id="CP000050">
    <property type="protein sequence ID" value="AAY48860.1"/>
    <property type="molecule type" value="Genomic_DNA"/>
</dbReference>
<name>A0A0H2X6N4_XANC8</name>
<accession>A0A0H2X6N4</accession>
<reference evidence="1 2" key="1">
    <citation type="journal article" date="2005" name="Genome Res.">
        <title>Comparative and functional genomic analyses of the pathogenicity of phytopathogen Xanthomonas campestris pv. campestris.</title>
        <authorList>
            <person name="Qian W."/>
            <person name="Jia Y."/>
            <person name="Ren S.X."/>
            <person name="He Y.Q."/>
            <person name="Feng J.X."/>
            <person name="Lu L.F."/>
            <person name="Sun Q."/>
            <person name="Ying G."/>
            <person name="Tang D.J."/>
            <person name="Tang H."/>
            <person name="Wu W."/>
            <person name="Hao P."/>
            <person name="Wang L."/>
            <person name="Jiang B.L."/>
            <person name="Zeng S."/>
            <person name="Gu W.Y."/>
            <person name="Lu G."/>
            <person name="Rong L."/>
            <person name="Tian Y."/>
            <person name="Yao Z."/>
            <person name="Fu G."/>
            <person name="Chen B."/>
            <person name="Fang R."/>
            <person name="Qiang B."/>
            <person name="Chen Z."/>
            <person name="Zhao G.P."/>
            <person name="Tang J.L."/>
            <person name="He C."/>
        </authorList>
    </citation>
    <scope>NUCLEOTIDE SEQUENCE [LARGE SCALE GENOMIC DNA]</scope>
    <source>
        <strain evidence="1 2">8004</strain>
    </source>
</reference>
<evidence type="ECO:0000313" key="2">
    <source>
        <dbReference type="Proteomes" id="UP000000420"/>
    </source>
</evidence>
<dbReference type="KEGG" id="xcb:XC_1797"/>
<gene>
    <name evidence="1" type="ordered locus">XC_1797</name>
</gene>
<sequence>MPSTAPMQVSRVRHIDCSAPDASGEYAYDYEYDIYHFVDGGIGLIARSYTDTPEEAHFLNIEANGTLRLLTQADLAQPLFALAQDYLRQEGKRELRWLSGRGDGYEPLPGGMPSRA</sequence>
<dbReference type="AlphaFoldDB" id="A0A0H2X6N4"/>
<dbReference type="Proteomes" id="UP000000420">
    <property type="component" value="Chromosome"/>
</dbReference>
<organism evidence="1 2">
    <name type="scientific">Xanthomonas campestris pv. campestris (strain 8004)</name>
    <dbReference type="NCBI Taxonomy" id="314565"/>
    <lineage>
        <taxon>Bacteria</taxon>
        <taxon>Pseudomonadati</taxon>
        <taxon>Pseudomonadota</taxon>
        <taxon>Gammaproteobacteria</taxon>
        <taxon>Lysobacterales</taxon>
        <taxon>Lysobacteraceae</taxon>
        <taxon>Xanthomonas</taxon>
    </lineage>
</organism>
<dbReference type="HOGENOM" id="CLU_165570_0_0_6"/>